<keyword evidence="1" id="KW-0175">Coiled coil</keyword>
<proteinExistence type="predicted"/>
<dbReference type="EMBL" id="JBHFEH010000009">
    <property type="protein sequence ID" value="KAL2056162.1"/>
    <property type="molecule type" value="Genomic_DNA"/>
</dbReference>
<organism evidence="2 3">
    <name type="scientific">Lepraria finkii</name>
    <dbReference type="NCBI Taxonomy" id="1340010"/>
    <lineage>
        <taxon>Eukaryota</taxon>
        <taxon>Fungi</taxon>
        <taxon>Dikarya</taxon>
        <taxon>Ascomycota</taxon>
        <taxon>Pezizomycotina</taxon>
        <taxon>Lecanoromycetes</taxon>
        <taxon>OSLEUM clade</taxon>
        <taxon>Lecanoromycetidae</taxon>
        <taxon>Lecanorales</taxon>
        <taxon>Lecanorineae</taxon>
        <taxon>Stereocaulaceae</taxon>
        <taxon>Lepraria</taxon>
    </lineage>
</organism>
<reference evidence="2 3" key="1">
    <citation type="submission" date="2024-09" db="EMBL/GenBank/DDBJ databases">
        <title>Rethinking Asexuality: The Enigmatic Case of Functional Sexual Genes in Lepraria (Stereocaulaceae).</title>
        <authorList>
            <person name="Doellman M."/>
            <person name="Sun Y."/>
            <person name="Barcenas-Pena A."/>
            <person name="Lumbsch H.T."/>
            <person name="Grewe F."/>
        </authorList>
    </citation>
    <scope>NUCLEOTIDE SEQUENCE [LARGE SCALE GENOMIC DNA]</scope>
    <source>
        <strain evidence="2 3">Grewe 0041</strain>
    </source>
</reference>
<name>A0ABR4BFF0_9LECA</name>
<gene>
    <name evidence="2" type="ORF">ABVK25_003805</name>
</gene>
<accession>A0ABR4BFF0</accession>
<comment type="caution">
    <text evidence="2">The sequence shown here is derived from an EMBL/GenBank/DDBJ whole genome shotgun (WGS) entry which is preliminary data.</text>
</comment>
<evidence type="ECO:0000313" key="2">
    <source>
        <dbReference type="EMBL" id="KAL2056162.1"/>
    </source>
</evidence>
<feature type="coiled-coil region" evidence="1">
    <location>
        <begin position="7"/>
        <end position="111"/>
    </location>
</feature>
<protein>
    <submittedName>
        <fullName evidence="2">Uncharacterized protein</fullName>
    </submittedName>
</protein>
<evidence type="ECO:0000313" key="3">
    <source>
        <dbReference type="Proteomes" id="UP001590951"/>
    </source>
</evidence>
<dbReference type="Proteomes" id="UP001590951">
    <property type="component" value="Unassembled WGS sequence"/>
</dbReference>
<sequence>MCADSLREETLEKAQELMNQMKKEADLVAAQERSKENLELRRQKLAKATATRQKVDKQWEGYGGASKKLIETQKRDLEQMLSEEKKLGTDLQKLRDDNTSLAETKKTLSRAIVKLVDLTQCIRQTLLFFGKATKVVDNIVEHQDDEFVSLLQIEDIPESEDDPEELRQAT</sequence>
<evidence type="ECO:0000256" key="1">
    <source>
        <dbReference type="SAM" id="Coils"/>
    </source>
</evidence>
<keyword evidence="3" id="KW-1185">Reference proteome</keyword>